<sequence length="147" mass="16713">MFPSYRRRSLVHDNQYRIKESTETQFVSLMLFSSPNPADLLQPPWTCCRRACLNTRTGSSRISSASQTPSSRVVRSIPPDLPRPPRAAHAPRARHPDAPLHPAHVQLARRCCELVCTRDCVMLVLLELWCLLCCVVFAFAFVLVQLR</sequence>
<dbReference type="Proteomes" id="UP000790709">
    <property type="component" value="Unassembled WGS sequence"/>
</dbReference>
<proteinExistence type="predicted"/>
<keyword evidence="2" id="KW-1185">Reference proteome</keyword>
<protein>
    <submittedName>
        <fullName evidence="1">Uncharacterized protein</fullName>
    </submittedName>
</protein>
<comment type="caution">
    <text evidence="1">The sequence shown here is derived from an EMBL/GenBank/DDBJ whole genome shotgun (WGS) entry which is preliminary data.</text>
</comment>
<name>A0ACB8BVM8_9AGAM</name>
<reference evidence="1" key="1">
    <citation type="journal article" date="2021" name="New Phytol.">
        <title>Evolutionary innovations through gain and loss of genes in the ectomycorrhizal Boletales.</title>
        <authorList>
            <person name="Wu G."/>
            <person name="Miyauchi S."/>
            <person name="Morin E."/>
            <person name="Kuo A."/>
            <person name="Drula E."/>
            <person name="Varga T."/>
            <person name="Kohler A."/>
            <person name="Feng B."/>
            <person name="Cao Y."/>
            <person name="Lipzen A."/>
            <person name="Daum C."/>
            <person name="Hundley H."/>
            <person name="Pangilinan J."/>
            <person name="Johnson J."/>
            <person name="Barry K."/>
            <person name="LaButti K."/>
            <person name="Ng V."/>
            <person name="Ahrendt S."/>
            <person name="Min B."/>
            <person name="Choi I.G."/>
            <person name="Park H."/>
            <person name="Plett J.M."/>
            <person name="Magnuson J."/>
            <person name="Spatafora J.W."/>
            <person name="Nagy L.G."/>
            <person name="Henrissat B."/>
            <person name="Grigoriev I.V."/>
            <person name="Yang Z.L."/>
            <person name="Xu J."/>
            <person name="Martin F.M."/>
        </authorList>
    </citation>
    <scope>NUCLEOTIDE SEQUENCE</scope>
    <source>
        <strain evidence="1">KUC20120723A-06</strain>
    </source>
</reference>
<evidence type="ECO:0000313" key="2">
    <source>
        <dbReference type="Proteomes" id="UP000790709"/>
    </source>
</evidence>
<gene>
    <name evidence="1" type="ORF">BV22DRAFT_97224</name>
</gene>
<evidence type="ECO:0000313" key="1">
    <source>
        <dbReference type="EMBL" id="KAH7930010.1"/>
    </source>
</evidence>
<dbReference type="EMBL" id="MU266336">
    <property type="protein sequence ID" value="KAH7930010.1"/>
    <property type="molecule type" value="Genomic_DNA"/>
</dbReference>
<accession>A0ACB8BVM8</accession>
<organism evidence="1 2">
    <name type="scientific">Leucogyrophana mollusca</name>
    <dbReference type="NCBI Taxonomy" id="85980"/>
    <lineage>
        <taxon>Eukaryota</taxon>
        <taxon>Fungi</taxon>
        <taxon>Dikarya</taxon>
        <taxon>Basidiomycota</taxon>
        <taxon>Agaricomycotina</taxon>
        <taxon>Agaricomycetes</taxon>
        <taxon>Agaricomycetidae</taxon>
        <taxon>Boletales</taxon>
        <taxon>Boletales incertae sedis</taxon>
        <taxon>Leucogyrophana</taxon>
    </lineage>
</organism>